<dbReference type="GO" id="GO:0008270">
    <property type="term" value="F:zinc ion binding"/>
    <property type="evidence" value="ECO:0007669"/>
    <property type="project" value="UniProtKB-KW"/>
</dbReference>
<gene>
    <name evidence="7" type="primary">LOC108016296</name>
    <name evidence="8" type="synonym">LOC136117022</name>
</gene>
<dbReference type="GO" id="GO:0061630">
    <property type="term" value="F:ubiquitin protein ligase activity"/>
    <property type="evidence" value="ECO:0007669"/>
    <property type="project" value="InterPro"/>
</dbReference>
<dbReference type="Pfam" id="PF13923">
    <property type="entry name" value="zf-C3HC4_2"/>
    <property type="match status" value="1"/>
</dbReference>
<keyword evidence="6" id="KW-1185">Reference proteome</keyword>
<keyword evidence="2 4" id="KW-0863">Zinc-finger</keyword>
<reference evidence="7 8" key="1">
    <citation type="submission" date="2025-04" db="UniProtKB">
        <authorList>
            <consortium name="RefSeq"/>
        </authorList>
    </citation>
    <scope>IDENTIFICATION</scope>
    <source>
        <strain evidence="7 8">WT10</strain>
        <tissue evidence="7 8">Whole body</tissue>
    </source>
</reference>
<dbReference type="GO" id="GO:0140082">
    <property type="term" value="F:SUMO-ubiquitin ligase activity"/>
    <property type="evidence" value="ECO:0007669"/>
    <property type="project" value="TreeGrafter"/>
</dbReference>
<evidence type="ECO:0000256" key="2">
    <source>
        <dbReference type="ARBA" id="ARBA00022771"/>
    </source>
</evidence>
<evidence type="ECO:0000256" key="4">
    <source>
        <dbReference type="PROSITE-ProRule" id="PRU00175"/>
    </source>
</evidence>
<dbReference type="AlphaFoldDB" id="A0AB39ZLC2"/>
<reference evidence="6" key="2">
    <citation type="submission" date="2025-05" db="UniProtKB">
        <authorList>
            <consortium name="RefSeq"/>
        </authorList>
    </citation>
    <scope>NUCLEOTIDE SEQUENCE [LARGE SCALE GENOMIC DNA]</scope>
</reference>
<dbReference type="SMART" id="SM00184">
    <property type="entry name" value="RING"/>
    <property type="match status" value="1"/>
</dbReference>
<dbReference type="PROSITE" id="PS50089">
    <property type="entry name" value="ZF_RING_2"/>
    <property type="match status" value="1"/>
</dbReference>
<feature type="domain" description="RING-type" evidence="5">
    <location>
        <begin position="53"/>
        <end position="91"/>
    </location>
</feature>
<evidence type="ECO:0000256" key="1">
    <source>
        <dbReference type="ARBA" id="ARBA00022723"/>
    </source>
</evidence>
<dbReference type="GeneID" id="108016296"/>
<dbReference type="InterPro" id="IPR001841">
    <property type="entry name" value="Znf_RING"/>
</dbReference>
<dbReference type="InterPro" id="IPR013083">
    <property type="entry name" value="Znf_RING/FYVE/PHD"/>
</dbReference>
<proteinExistence type="predicted"/>
<dbReference type="Proteomes" id="UP001652628">
    <property type="component" value="Chromosome 2L"/>
</dbReference>
<dbReference type="GO" id="GO:0032183">
    <property type="term" value="F:SUMO binding"/>
    <property type="evidence" value="ECO:0007669"/>
    <property type="project" value="TreeGrafter"/>
</dbReference>
<organism evidence="6 7">
    <name type="scientific">Drosophila suzukii</name>
    <name type="common">Spotted-wing drosophila fruit fly</name>
    <dbReference type="NCBI Taxonomy" id="28584"/>
    <lineage>
        <taxon>Eukaryota</taxon>
        <taxon>Metazoa</taxon>
        <taxon>Ecdysozoa</taxon>
        <taxon>Arthropoda</taxon>
        <taxon>Hexapoda</taxon>
        <taxon>Insecta</taxon>
        <taxon>Pterygota</taxon>
        <taxon>Neoptera</taxon>
        <taxon>Endopterygota</taxon>
        <taxon>Diptera</taxon>
        <taxon>Brachycera</taxon>
        <taxon>Muscomorpha</taxon>
        <taxon>Ephydroidea</taxon>
        <taxon>Drosophilidae</taxon>
        <taxon>Drosophila</taxon>
        <taxon>Sophophora</taxon>
    </lineage>
</organism>
<dbReference type="Gene3D" id="3.30.40.10">
    <property type="entry name" value="Zinc/RING finger domain, C3HC4 (zinc finger)"/>
    <property type="match status" value="1"/>
</dbReference>
<dbReference type="GO" id="GO:0033768">
    <property type="term" value="C:SUMO-targeted ubiquitin ligase complex"/>
    <property type="evidence" value="ECO:0007669"/>
    <property type="project" value="TreeGrafter"/>
</dbReference>
<evidence type="ECO:0000313" key="8">
    <source>
        <dbReference type="RefSeq" id="XP_065721558.1"/>
    </source>
</evidence>
<evidence type="ECO:0000313" key="6">
    <source>
        <dbReference type="Proteomes" id="UP001652628"/>
    </source>
</evidence>
<evidence type="ECO:0000259" key="5">
    <source>
        <dbReference type="PROSITE" id="PS50089"/>
    </source>
</evidence>
<keyword evidence="3" id="KW-0862">Zinc</keyword>
<dbReference type="RefSeq" id="XP_065721558.1">
    <property type="nucleotide sequence ID" value="XM_065865486.1"/>
</dbReference>
<accession>A0AB39ZLC2</accession>
<protein>
    <submittedName>
        <fullName evidence="7 8">E3 ubiquitin-protein ligase rnf168-like</fullName>
    </submittedName>
</protein>
<keyword evidence="1" id="KW-0479">Metal-binding</keyword>
<dbReference type="GO" id="GO:0006511">
    <property type="term" value="P:ubiquitin-dependent protein catabolic process"/>
    <property type="evidence" value="ECO:0007669"/>
    <property type="project" value="TreeGrafter"/>
</dbReference>
<dbReference type="PROSITE" id="PS00518">
    <property type="entry name" value="ZF_RING_1"/>
    <property type="match status" value="1"/>
</dbReference>
<name>A0AB39ZLC2_DROSZ</name>
<dbReference type="PANTHER" id="PTHR47094:SF1">
    <property type="entry name" value="RING-TYPE E3 UBIQUITIN TRANSFERASE"/>
    <property type="match status" value="1"/>
</dbReference>
<evidence type="ECO:0000313" key="7">
    <source>
        <dbReference type="RefSeq" id="XP_016938420.3"/>
    </source>
</evidence>
<dbReference type="InterPro" id="IPR049627">
    <property type="entry name" value="SLX8"/>
</dbReference>
<dbReference type="InterPro" id="IPR017907">
    <property type="entry name" value="Znf_RING_CS"/>
</dbReference>
<evidence type="ECO:0000256" key="3">
    <source>
        <dbReference type="ARBA" id="ARBA00022833"/>
    </source>
</evidence>
<dbReference type="RefSeq" id="XP_016938420.3">
    <property type="nucleotide sequence ID" value="XM_017082931.3"/>
</dbReference>
<sequence>MFQSLRSLVGGKPIKREGTRRAADGIEPEAIVDLTEDPVIKQLVDRNKDPCICPVCIDVVKEPVATKCGHVFCKECLTRAMGPSKLCPKCRKTETSFVRLYTYLP</sequence>
<dbReference type="PANTHER" id="PTHR47094">
    <property type="entry name" value="ELFLESS, ISOFORM B"/>
    <property type="match status" value="1"/>
</dbReference>
<dbReference type="SUPFAM" id="SSF57850">
    <property type="entry name" value="RING/U-box"/>
    <property type="match status" value="1"/>
</dbReference>